<dbReference type="Pfam" id="PF02778">
    <property type="entry name" value="tRNA_int_endo_N"/>
    <property type="match status" value="2"/>
</dbReference>
<name>A0ABT4IM03_9EURY</name>
<evidence type="ECO:0000313" key="4">
    <source>
        <dbReference type="Proteomes" id="UP001141336"/>
    </source>
</evidence>
<gene>
    <name evidence="3" type="primary">endA</name>
    <name evidence="3" type="ORF">O0S09_05915</name>
</gene>
<dbReference type="CDD" id="cd22363">
    <property type="entry name" value="tRNA-intron_lyase_C"/>
    <property type="match status" value="2"/>
</dbReference>
<dbReference type="InterPro" id="IPR006676">
    <property type="entry name" value="tRNA_splic"/>
</dbReference>
<comment type="caution">
    <text evidence="3">The sequence shown here is derived from an EMBL/GenBank/DDBJ whole genome shotgun (WGS) entry which is preliminary data.</text>
</comment>
<dbReference type="InterPro" id="IPR006678">
    <property type="entry name" value="tRNA_intron_Endonuc_N"/>
</dbReference>
<dbReference type="NCBIfam" id="TIGR00324">
    <property type="entry name" value="endA"/>
    <property type="match status" value="2"/>
</dbReference>
<dbReference type="Gene3D" id="3.40.1350.10">
    <property type="match status" value="1"/>
</dbReference>
<reference evidence="3" key="1">
    <citation type="submission" date="2022-12" db="EMBL/GenBank/DDBJ databases">
        <title>Isolation and characterisation of novel Methanocorpusculum spp. from native Australian herbivores indicates the genus is ancestrally host-associated.</title>
        <authorList>
            <person name="Volmer J.G."/>
            <person name="Soo R.M."/>
            <person name="Evans P.N."/>
            <person name="Hoedt E.C."/>
            <person name="Astorga Alsina A.L."/>
            <person name="Woodcroft B.J."/>
            <person name="Tyson G.W."/>
            <person name="Hugenholtz P."/>
            <person name="Morrison M."/>
        </authorList>
    </citation>
    <scope>NUCLEOTIDE SEQUENCE</scope>
    <source>
        <strain evidence="3">CW153</strain>
    </source>
</reference>
<keyword evidence="4" id="KW-1185">Reference proteome</keyword>
<sequence>MKAQFDGTQVLAPPEAKVFYEQNGYGRVEKTGNLRLAVVEALYLIARGKIQIDDWSFDSLLAESAVSPGFLRKFTVYRDIRERGFVITTGPQDFRVFPRGQRPGHGQSKYLLRVLSERDMVDLSVVLREAQTAANMRKQFLLAVVDDEHELTYYEIRITRPAAKEGAVSPSAETESLPDISAILAGTPAYVAEDGTGITKTLKDSWYGTMLDATRLFLAPVEVCWLLESGNLSLTPEMTAEEYEAHAAAYDPEFADKMTVYRYFRGIGWSPRTGYKYGHHFRVYTEEGKHSEMLVHACGQEHSMPMSVISRSVRLAHSVKKKMLFACMDKADVTFIEFARMKL</sequence>
<dbReference type="PANTHER" id="PTHR21227">
    <property type="entry name" value="TRNA-SPLICING ENDONUCLEASE SUBUNIT SEN2"/>
    <property type="match status" value="1"/>
</dbReference>
<protein>
    <submittedName>
        <fullName evidence="3">tRNA-intron lyase</fullName>
        <ecNumber evidence="3">4.6.1.16</ecNumber>
    </submittedName>
</protein>
<proteinExistence type="predicted"/>
<dbReference type="EMBL" id="JAPTGC010000007">
    <property type="protein sequence ID" value="MCZ0862790.1"/>
    <property type="molecule type" value="Genomic_DNA"/>
</dbReference>
<dbReference type="RefSeq" id="WP_268923050.1">
    <property type="nucleotide sequence ID" value="NZ_JAPTGC010000007.1"/>
</dbReference>
<evidence type="ECO:0000259" key="2">
    <source>
        <dbReference type="Pfam" id="PF02778"/>
    </source>
</evidence>
<dbReference type="SUPFAM" id="SSF53032">
    <property type="entry name" value="tRNA-intron endonuclease catalytic domain-like"/>
    <property type="match status" value="2"/>
</dbReference>
<dbReference type="InterPro" id="IPR036167">
    <property type="entry name" value="tRNA_intron_Endo_cat-like_sf"/>
</dbReference>
<feature type="domain" description="tRNA intron endonuclease N-terminal" evidence="2">
    <location>
        <begin position="194"/>
        <end position="241"/>
    </location>
</feature>
<dbReference type="Pfam" id="PF01974">
    <property type="entry name" value="tRNA_int_endo"/>
    <property type="match status" value="2"/>
</dbReference>
<dbReference type="Proteomes" id="UP001141336">
    <property type="component" value="Unassembled WGS sequence"/>
</dbReference>
<dbReference type="InterPro" id="IPR036740">
    <property type="entry name" value="tRNA_intron_Endonuc_N_sf"/>
</dbReference>
<dbReference type="GO" id="GO:0000213">
    <property type="term" value="F:tRNA-intron lyase activity"/>
    <property type="evidence" value="ECO:0007669"/>
    <property type="project" value="UniProtKB-EC"/>
</dbReference>
<dbReference type="SUPFAM" id="SSF55267">
    <property type="entry name" value="tRNA-intron endonuclease N-terminal domain-like"/>
    <property type="match status" value="2"/>
</dbReference>
<feature type="domain" description="tRNA intron endonuclease catalytic" evidence="1">
    <location>
        <begin position="70"/>
        <end position="153"/>
    </location>
</feature>
<evidence type="ECO:0000313" key="3">
    <source>
        <dbReference type="EMBL" id="MCZ0862790.1"/>
    </source>
</evidence>
<keyword evidence="3" id="KW-0456">Lyase</keyword>
<dbReference type="PANTHER" id="PTHR21227:SF0">
    <property type="entry name" value="TRNA-SPLICING ENDONUCLEASE SUBUNIT SEN2"/>
    <property type="match status" value="1"/>
</dbReference>
<dbReference type="InterPro" id="IPR006677">
    <property type="entry name" value="tRNA_intron_Endonuc_cat-like"/>
</dbReference>
<organism evidence="3 4">
    <name type="scientific">Methanocorpusculum vombati</name>
    <dbReference type="NCBI Taxonomy" id="3002864"/>
    <lineage>
        <taxon>Archaea</taxon>
        <taxon>Methanobacteriati</taxon>
        <taxon>Methanobacteriota</taxon>
        <taxon>Stenosarchaea group</taxon>
        <taxon>Methanomicrobia</taxon>
        <taxon>Methanomicrobiales</taxon>
        <taxon>Methanocorpusculaceae</taxon>
        <taxon>Methanocorpusculum</taxon>
    </lineage>
</organism>
<accession>A0ABT4IM03</accession>
<dbReference type="Gene3D" id="3.40.1350.150">
    <property type="match status" value="1"/>
</dbReference>
<dbReference type="InterPro" id="IPR011856">
    <property type="entry name" value="tRNA_endonuc-like_dom_sf"/>
</dbReference>
<dbReference type="EC" id="4.6.1.16" evidence="3"/>
<feature type="domain" description="tRNA intron endonuclease catalytic" evidence="1">
    <location>
        <begin position="254"/>
        <end position="334"/>
    </location>
</feature>
<evidence type="ECO:0000259" key="1">
    <source>
        <dbReference type="Pfam" id="PF01974"/>
    </source>
</evidence>
<feature type="domain" description="tRNA intron endonuclease N-terminal" evidence="2">
    <location>
        <begin position="1"/>
        <end position="53"/>
    </location>
</feature>